<organism evidence="2 3">
    <name type="scientific">Durusdinium trenchii</name>
    <dbReference type="NCBI Taxonomy" id="1381693"/>
    <lineage>
        <taxon>Eukaryota</taxon>
        <taxon>Sar</taxon>
        <taxon>Alveolata</taxon>
        <taxon>Dinophyceae</taxon>
        <taxon>Suessiales</taxon>
        <taxon>Symbiodiniaceae</taxon>
        <taxon>Durusdinium</taxon>
    </lineage>
</organism>
<accession>A0ABP0HK26</accession>
<evidence type="ECO:0000256" key="1">
    <source>
        <dbReference type="SAM" id="MobiDB-lite"/>
    </source>
</evidence>
<dbReference type="Proteomes" id="UP001642464">
    <property type="component" value="Unassembled WGS sequence"/>
</dbReference>
<dbReference type="EMBL" id="CAXAMM010000996">
    <property type="protein sequence ID" value="CAK8989871.1"/>
    <property type="molecule type" value="Genomic_DNA"/>
</dbReference>
<name>A0ABP0HK26_9DINO</name>
<gene>
    <name evidence="2" type="ORF">SCF082_LOCUS2002</name>
</gene>
<sequence length="96" mass="10974">DPERTQGWRAEQPGAPTMRFDTWAPKRPEADEWPATFNARLLEVKKQVHAAASRRRHAERQAELARVPPCRTTRFTRTRRIYASPLVGLGRPKSAG</sequence>
<feature type="region of interest" description="Disordered" evidence="1">
    <location>
        <begin position="1"/>
        <end position="27"/>
    </location>
</feature>
<proteinExistence type="predicted"/>
<evidence type="ECO:0000313" key="3">
    <source>
        <dbReference type="Proteomes" id="UP001642464"/>
    </source>
</evidence>
<reference evidence="2 3" key="1">
    <citation type="submission" date="2024-02" db="EMBL/GenBank/DDBJ databases">
        <authorList>
            <person name="Chen Y."/>
            <person name="Shah S."/>
            <person name="Dougan E. K."/>
            <person name="Thang M."/>
            <person name="Chan C."/>
        </authorList>
    </citation>
    <scope>NUCLEOTIDE SEQUENCE [LARGE SCALE GENOMIC DNA]</scope>
</reference>
<keyword evidence="3" id="KW-1185">Reference proteome</keyword>
<protein>
    <submittedName>
        <fullName evidence="2">Uncharacterized protein</fullName>
    </submittedName>
</protein>
<evidence type="ECO:0000313" key="2">
    <source>
        <dbReference type="EMBL" id="CAK8989871.1"/>
    </source>
</evidence>
<feature type="non-terminal residue" evidence="2">
    <location>
        <position position="1"/>
    </location>
</feature>
<comment type="caution">
    <text evidence="2">The sequence shown here is derived from an EMBL/GenBank/DDBJ whole genome shotgun (WGS) entry which is preliminary data.</text>
</comment>